<organism evidence="1 2">
    <name type="scientific">Citrus unshiu</name>
    <name type="common">Satsuma mandarin</name>
    <name type="synonym">Citrus nobilis var. unshiu</name>
    <dbReference type="NCBI Taxonomy" id="55188"/>
    <lineage>
        <taxon>Eukaryota</taxon>
        <taxon>Viridiplantae</taxon>
        <taxon>Streptophyta</taxon>
        <taxon>Embryophyta</taxon>
        <taxon>Tracheophyta</taxon>
        <taxon>Spermatophyta</taxon>
        <taxon>Magnoliopsida</taxon>
        <taxon>eudicotyledons</taxon>
        <taxon>Gunneridae</taxon>
        <taxon>Pentapetalae</taxon>
        <taxon>rosids</taxon>
        <taxon>malvids</taxon>
        <taxon>Sapindales</taxon>
        <taxon>Rutaceae</taxon>
        <taxon>Aurantioideae</taxon>
        <taxon>Citrus</taxon>
    </lineage>
</organism>
<dbReference type="STRING" id="55188.A0A2H5MWP8"/>
<comment type="caution">
    <text evidence="1">The sequence shown here is derived from an EMBL/GenBank/DDBJ whole genome shotgun (WGS) entry which is preliminary data.</text>
</comment>
<evidence type="ECO:0000313" key="2">
    <source>
        <dbReference type="Proteomes" id="UP000236630"/>
    </source>
</evidence>
<dbReference type="InterPro" id="IPR029068">
    <property type="entry name" value="Glyas_Bleomycin-R_OHBP_Dase"/>
</dbReference>
<dbReference type="SUPFAM" id="SSF54593">
    <property type="entry name" value="Glyoxalase/Bleomycin resistance protein/Dihydroxybiphenyl dioxygenase"/>
    <property type="match status" value="1"/>
</dbReference>
<protein>
    <submittedName>
        <fullName evidence="1">Uncharacterized protein</fullName>
    </submittedName>
</protein>
<gene>
    <name evidence="1" type="ORF">CUMW_280990</name>
</gene>
<dbReference type="PANTHER" id="PTHR46036">
    <property type="entry name" value="LACTOYLGLUTATHIONE LYASE"/>
    <property type="match status" value="1"/>
</dbReference>
<dbReference type="GO" id="GO:0005737">
    <property type="term" value="C:cytoplasm"/>
    <property type="evidence" value="ECO:0007669"/>
    <property type="project" value="TreeGrafter"/>
</dbReference>
<dbReference type="EMBL" id="BDQV01002693">
    <property type="protein sequence ID" value="GAY32047.1"/>
    <property type="molecule type" value="Genomic_DNA"/>
</dbReference>
<dbReference type="GO" id="GO:0019243">
    <property type="term" value="P:methylglyoxal catabolic process to D-lactate via S-lactoyl-glutathione"/>
    <property type="evidence" value="ECO:0007669"/>
    <property type="project" value="TreeGrafter"/>
</dbReference>
<reference evidence="1 2" key="1">
    <citation type="journal article" date="2017" name="Front. Genet.">
        <title>Draft sequencing of the heterozygous diploid genome of Satsuma (Citrus unshiu Marc.) using a hybrid assembly approach.</title>
        <authorList>
            <person name="Shimizu T."/>
            <person name="Tanizawa Y."/>
            <person name="Mochizuki T."/>
            <person name="Nagasaki H."/>
            <person name="Yoshioka T."/>
            <person name="Toyoda A."/>
            <person name="Fujiyama A."/>
            <person name="Kaminuma E."/>
            <person name="Nakamura Y."/>
        </authorList>
    </citation>
    <scope>NUCLEOTIDE SEQUENCE [LARGE SCALE GENOMIC DNA]</scope>
    <source>
        <strain evidence="2">cv. Miyagawa wase</strain>
    </source>
</reference>
<dbReference type="Proteomes" id="UP000236630">
    <property type="component" value="Unassembled WGS sequence"/>
</dbReference>
<keyword evidence="2" id="KW-1185">Reference proteome</keyword>
<sequence>MTFLIPNGLLDFKNLLHGLISKEQNQMLNLKLFFVNSWPDPRVLYEIESLGEYRQLKFMQSPIGTTLNIIHEQFIDEKTASTDADRKEYHQMKCCSLKRHLLESHYKRMSILFYKLNGFNESSLKHVFIASLPSELQLDLQRKLTATNLSIADISPGTIFQMAMLCLDKICEQKEFFKDLMEDKKSFAEACKKPYLRIECKDDRKDIISVITYLVEAPPTIANAELLEWPKKDKLCFLHDVYGVVDTIKFYTECFEIKLLRKEMSKRNTQMPFLDLAINSYGFTLYDIGTSFRHFTIVTGDVIYKMVENILAKGGIVSRELGLVKGGTTHIVFVKDLDGPTPESLCQVILHIGDLNHSIQVL</sequence>
<dbReference type="GO" id="GO:0004462">
    <property type="term" value="F:lactoylglutathione lyase activity"/>
    <property type="evidence" value="ECO:0007669"/>
    <property type="project" value="TreeGrafter"/>
</dbReference>
<accession>A0A2H5MWP8</accession>
<dbReference type="PANTHER" id="PTHR46036:SF2">
    <property type="entry name" value="LACTOYLGLUTATHIONE LYASE GLX1"/>
    <property type="match status" value="1"/>
</dbReference>
<dbReference type="Gene3D" id="3.10.180.10">
    <property type="entry name" value="2,3-Dihydroxybiphenyl 1,2-Dioxygenase, domain 1"/>
    <property type="match status" value="1"/>
</dbReference>
<evidence type="ECO:0000313" key="1">
    <source>
        <dbReference type="EMBL" id="GAY32047.1"/>
    </source>
</evidence>
<name>A0A2H5MWP8_CITUN</name>
<proteinExistence type="predicted"/>
<dbReference type="AlphaFoldDB" id="A0A2H5MWP8"/>